<dbReference type="EMBL" id="JBCAUS010000002">
    <property type="protein sequence ID" value="MEL4304463.1"/>
    <property type="molecule type" value="Genomic_DNA"/>
</dbReference>
<gene>
    <name evidence="3" type="ORF">WOA13_01240</name>
</gene>
<dbReference type="RefSeq" id="WP_342126187.1">
    <property type="nucleotide sequence ID" value="NZ_JBCAUS010000002.1"/>
</dbReference>
<name>A0ABU9KU23_9EURY</name>
<dbReference type="Proteomes" id="UP001396646">
    <property type="component" value="Unassembled WGS sequence"/>
</dbReference>
<evidence type="ECO:0000256" key="2">
    <source>
        <dbReference type="ARBA" id="ARBA00023235"/>
    </source>
</evidence>
<dbReference type="PROSITE" id="PS00923">
    <property type="entry name" value="ASP_GLU_RACEMASE_1"/>
    <property type="match status" value="1"/>
</dbReference>
<sequence>MNNFEEQLPKVKAHDKTVGILGGVGSESTARFFLKLIKNTPAKTDQDHLRIFIDNNPNIPDRTQAILGLGVSPVEEAKKSIEILENAGAEIIAIPCNTMHYFYPELQASTEVPIINMITETASYIQKAFPDMKKIGLLATTGTIKTRLYHEAINGFELITPDEELQEKVMNSIYGEDGIKAGYTEGSPRDDILKVIEVLIEKGAEAIVLGCTELTLLSIKEEVPVPLVDPSLILAEVVVKKARLQI</sequence>
<keyword evidence="4" id="KW-1185">Reference proteome</keyword>
<protein>
    <submittedName>
        <fullName evidence="3">Amino acid racemase</fullName>
        <ecNumber evidence="3">5.1.1.-</ecNumber>
    </submittedName>
</protein>
<comment type="caution">
    <text evidence="3">The sequence shown here is derived from an EMBL/GenBank/DDBJ whole genome shotgun (WGS) entry which is preliminary data.</text>
</comment>
<dbReference type="Pfam" id="PF01177">
    <property type="entry name" value="Asp_Glu_race"/>
    <property type="match status" value="1"/>
</dbReference>
<dbReference type="InterPro" id="IPR018187">
    <property type="entry name" value="Asp/Glu_racemase_AS_1"/>
</dbReference>
<dbReference type="Gene3D" id="3.40.50.1860">
    <property type="match status" value="2"/>
</dbReference>
<accession>A0ABU9KU23</accession>
<dbReference type="InterPro" id="IPR004380">
    <property type="entry name" value="Asp_race"/>
</dbReference>
<keyword evidence="2 3" id="KW-0413">Isomerase</keyword>
<evidence type="ECO:0000313" key="3">
    <source>
        <dbReference type="EMBL" id="MEL4304463.1"/>
    </source>
</evidence>
<dbReference type="PANTHER" id="PTHR21198:SF7">
    <property type="entry name" value="ASPARTATE-GLUTAMATE RACEMASE FAMILY"/>
    <property type="match status" value="1"/>
</dbReference>
<dbReference type="PANTHER" id="PTHR21198">
    <property type="entry name" value="GLUTAMATE RACEMASE"/>
    <property type="match status" value="1"/>
</dbReference>
<dbReference type="EC" id="5.1.1.-" evidence="3"/>
<dbReference type="NCBIfam" id="TIGR00035">
    <property type="entry name" value="asp_race"/>
    <property type="match status" value="1"/>
</dbReference>
<evidence type="ECO:0000256" key="1">
    <source>
        <dbReference type="ARBA" id="ARBA00007847"/>
    </source>
</evidence>
<reference evidence="3 4" key="1">
    <citation type="submission" date="2024-04" db="EMBL/GenBank/DDBJ databases">
        <title>Methanococcoides sp. LMO-2.</title>
        <authorList>
            <person name="Liang L."/>
        </authorList>
    </citation>
    <scope>NUCLEOTIDE SEQUENCE [LARGE SCALE GENOMIC DNA]</scope>
    <source>
        <strain evidence="3 4">LMO-2</strain>
    </source>
</reference>
<comment type="similarity">
    <text evidence="1">Belongs to the aspartate/glutamate racemases family.</text>
</comment>
<dbReference type="InterPro" id="IPR015942">
    <property type="entry name" value="Asp/Glu/hydantoin_racemase"/>
</dbReference>
<dbReference type="SUPFAM" id="SSF53681">
    <property type="entry name" value="Aspartate/glutamate racemase"/>
    <property type="match status" value="2"/>
</dbReference>
<organism evidence="3 4">
    <name type="scientific">Methanococcoides cohabitans</name>
    <dbReference type="NCBI Taxonomy" id="3136559"/>
    <lineage>
        <taxon>Archaea</taxon>
        <taxon>Methanobacteriati</taxon>
        <taxon>Methanobacteriota</taxon>
        <taxon>Stenosarchaea group</taxon>
        <taxon>Methanomicrobia</taxon>
        <taxon>Methanosarcinales</taxon>
        <taxon>Methanosarcinaceae</taxon>
        <taxon>Methanococcoides</taxon>
    </lineage>
</organism>
<evidence type="ECO:0000313" key="4">
    <source>
        <dbReference type="Proteomes" id="UP001396646"/>
    </source>
</evidence>
<dbReference type="InterPro" id="IPR001920">
    <property type="entry name" value="Asp/Glu_race"/>
</dbReference>
<proteinExistence type="inferred from homology"/>
<dbReference type="GO" id="GO:0016853">
    <property type="term" value="F:isomerase activity"/>
    <property type="evidence" value="ECO:0007669"/>
    <property type="project" value="UniProtKB-KW"/>
</dbReference>